<keyword evidence="6" id="KW-0378">Hydrolase</keyword>
<dbReference type="Gene3D" id="3.40.50.300">
    <property type="entry name" value="P-loop containing nucleotide triphosphate hydrolases"/>
    <property type="match status" value="2"/>
</dbReference>
<dbReference type="Pfam" id="PF00271">
    <property type="entry name" value="Helicase_C"/>
    <property type="match status" value="1"/>
</dbReference>
<dbReference type="InterPro" id="IPR027417">
    <property type="entry name" value="P-loop_NTPase"/>
</dbReference>
<dbReference type="Pfam" id="PF00270">
    <property type="entry name" value="DEAD"/>
    <property type="match status" value="1"/>
</dbReference>
<dbReference type="Pfam" id="PF09369">
    <property type="entry name" value="MZB"/>
    <property type="match status" value="1"/>
</dbReference>
<keyword evidence="1" id="KW-0547">Nucleotide-binding</keyword>
<feature type="region of interest" description="Disordered" evidence="3">
    <location>
        <begin position="1"/>
        <end position="35"/>
    </location>
</feature>
<dbReference type="SMART" id="SM01075">
    <property type="entry name" value="CDT1"/>
    <property type="match status" value="1"/>
</dbReference>
<dbReference type="InterPro" id="IPR011545">
    <property type="entry name" value="DEAD/DEAH_box_helicase_dom"/>
</dbReference>
<evidence type="ECO:0000256" key="3">
    <source>
        <dbReference type="SAM" id="MobiDB-lite"/>
    </source>
</evidence>
<reference evidence="6 7" key="1">
    <citation type="journal article" date="2011" name="PLoS Pathog.">
        <title>Endophytic Life Strategies Decoded by Genome and Transcriptome Analyses of the Mutualistic Root Symbiont Piriformospora indica.</title>
        <authorList>
            <person name="Zuccaro A."/>
            <person name="Lahrmann U."/>
            <person name="Guldener U."/>
            <person name="Langen G."/>
            <person name="Pfiffi S."/>
            <person name="Biedenkopf D."/>
            <person name="Wong P."/>
            <person name="Samans B."/>
            <person name="Grimm C."/>
            <person name="Basiewicz M."/>
            <person name="Murat C."/>
            <person name="Martin F."/>
            <person name="Kogel K.H."/>
        </authorList>
    </citation>
    <scope>NUCLEOTIDE SEQUENCE [LARGE SCALE GENOMIC DNA]</scope>
    <source>
        <strain evidence="6 7">DSM 11827</strain>
    </source>
</reference>
<evidence type="ECO:0000313" key="6">
    <source>
        <dbReference type="EMBL" id="CCA68409.1"/>
    </source>
</evidence>
<dbReference type="GO" id="GO:0005524">
    <property type="term" value="F:ATP binding"/>
    <property type="evidence" value="ECO:0007669"/>
    <property type="project" value="UniProtKB-KW"/>
</dbReference>
<protein>
    <submittedName>
        <fullName evidence="6">Related to helicases</fullName>
    </submittedName>
</protein>
<name>G4TAT2_SERID</name>
<keyword evidence="6" id="KW-0347">Helicase</keyword>
<dbReference type="GO" id="GO:0043138">
    <property type="term" value="F:3'-5' DNA helicase activity"/>
    <property type="evidence" value="ECO:0007669"/>
    <property type="project" value="TreeGrafter"/>
</dbReference>
<dbReference type="SMART" id="SM00487">
    <property type="entry name" value="DEXDc"/>
    <property type="match status" value="1"/>
</dbReference>
<dbReference type="InterPro" id="IPR055227">
    <property type="entry name" value="HRQ1_WHD"/>
</dbReference>
<feature type="domain" description="Helicase ATP-binding" evidence="4">
    <location>
        <begin position="250"/>
        <end position="433"/>
    </location>
</feature>
<dbReference type="PROSITE" id="PS51192">
    <property type="entry name" value="HELICASE_ATP_BIND_1"/>
    <property type="match status" value="1"/>
</dbReference>
<evidence type="ECO:0000256" key="1">
    <source>
        <dbReference type="ARBA" id="ARBA00022741"/>
    </source>
</evidence>
<dbReference type="OMA" id="GAVHLHQ"/>
<proteinExistence type="predicted"/>
<dbReference type="InterPro" id="IPR001650">
    <property type="entry name" value="Helicase_C-like"/>
</dbReference>
<accession>G4TAT2</accession>
<dbReference type="GO" id="GO:0036297">
    <property type="term" value="P:interstrand cross-link repair"/>
    <property type="evidence" value="ECO:0007669"/>
    <property type="project" value="TreeGrafter"/>
</dbReference>
<dbReference type="Pfam" id="PF22982">
    <property type="entry name" value="WHD_HRQ1"/>
    <property type="match status" value="1"/>
</dbReference>
<dbReference type="EMBL" id="CAFZ01000032">
    <property type="protein sequence ID" value="CCA68409.1"/>
    <property type="molecule type" value="Genomic_DNA"/>
</dbReference>
<dbReference type="AlphaFoldDB" id="G4TAT2"/>
<gene>
    <name evidence="6" type="ORF">PIIN_02273</name>
</gene>
<organism evidence="6 7">
    <name type="scientific">Serendipita indica (strain DSM 11827)</name>
    <name type="common">Root endophyte fungus</name>
    <name type="synonym">Piriformospora indica</name>
    <dbReference type="NCBI Taxonomy" id="1109443"/>
    <lineage>
        <taxon>Eukaryota</taxon>
        <taxon>Fungi</taxon>
        <taxon>Dikarya</taxon>
        <taxon>Basidiomycota</taxon>
        <taxon>Agaricomycotina</taxon>
        <taxon>Agaricomycetes</taxon>
        <taxon>Sebacinales</taxon>
        <taxon>Serendipitaceae</taxon>
        <taxon>Serendipita</taxon>
    </lineage>
</organism>
<dbReference type="GO" id="GO:0005634">
    <property type="term" value="C:nucleus"/>
    <property type="evidence" value="ECO:0007669"/>
    <property type="project" value="TreeGrafter"/>
</dbReference>
<keyword evidence="2" id="KW-0067">ATP-binding</keyword>
<evidence type="ECO:0000259" key="5">
    <source>
        <dbReference type="PROSITE" id="PS51194"/>
    </source>
</evidence>
<keyword evidence="7" id="KW-1185">Reference proteome</keyword>
<dbReference type="GO" id="GO:0003676">
    <property type="term" value="F:nucleic acid binding"/>
    <property type="evidence" value="ECO:0007669"/>
    <property type="project" value="InterPro"/>
</dbReference>
<evidence type="ECO:0000256" key="2">
    <source>
        <dbReference type="ARBA" id="ARBA00022840"/>
    </source>
</evidence>
<evidence type="ECO:0000313" key="7">
    <source>
        <dbReference type="Proteomes" id="UP000007148"/>
    </source>
</evidence>
<dbReference type="PROSITE" id="PS51194">
    <property type="entry name" value="HELICASE_CTER"/>
    <property type="match status" value="1"/>
</dbReference>
<dbReference type="eggNOG" id="KOG4150">
    <property type="taxonomic scope" value="Eukaryota"/>
</dbReference>
<dbReference type="STRING" id="1109443.G4TAT2"/>
<dbReference type="CDD" id="cd17923">
    <property type="entry name" value="DEXHc_Hrq1-like"/>
    <property type="match status" value="1"/>
</dbReference>
<dbReference type="InParanoid" id="G4TAT2"/>
<dbReference type="PANTHER" id="PTHR47957:SF3">
    <property type="entry name" value="ATP-DEPENDENT HELICASE HRQ1"/>
    <property type="match status" value="1"/>
</dbReference>
<dbReference type="Proteomes" id="UP000007148">
    <property type="component" value="Unassembled WGS sequence"/>
</dbReference>
<feature type="region of interest" description="Disordered" evidence="3">
    <location>
        <begin position="111"/>
        <end position="131"/>
    </location>
</feature>
<dbReference type="InterPro" id="IPR018973">
    <property type="entry name" value="MZB"/>
</dbReference>
<feature type="compositionally biased region" description="Basic and acidic residues" evidence="3">
    <location>
        <begin position="16"/>
        <end position="35"/>
    </location>
</feature>
<comment type="caution">
    <text evidence="6">The sequence shown here is derived from an EMBL/GenBank/DDBJ whole genome shotgun (WGS) entry which is preliminary data.</text>
</comment>
<evidence type="ECO:0000259" key="4">
    <source>
        <dbReference type="PROSITE" id="PS51192"/>
    </source>
</evidence>
<dbReference type="InterPro" id="IPR014939">
    <property type="entry name" value="CDT1_Gemini-bd-like"/>
</dbReference>
<dbReference type="HOGENOM" id="CLU_000809_1_0_1"/>
<dbReference type="CDD" id="cd18797">
    <property type="entry name" value="SF2_C_Hrq"/>
    <property type="match status" value="1"/>
</dbReference>
<dbReference type="Pfam" id="PF08839">
    <property type="entry name" value="CDT1"/>
    <property type="match status" value="1"/>
</dbReference>
<dbReference type="OrthoDB" id="18781at2759"/>
<dbReference type="SMART" id="SM00490">
    <property type="entry name" value="HELICc"/>
    <property type="match status" value="1"/>
</dbReference>
<sequence>MESPVVEGSSPNKRKNTTEDGRVAKKPRMQDEQYERDHWPAHFERAFKALNTVIAFCSSRKHLATTFPVVRKSVEDLLKRPLDLKEVAEIKAIIPDLLQFGYIPADQIRLNEQDPGTRKRASSPTYALPSGPILDEDEHVLVLEFVESTKRHKPAESENAYSLPPSMTAAALKKLIEERNNRFTQAVEELLIACPPEEDPVDLVQQAARDHIPVLSRKCEGIDSIPTSSSLGLQKARGISSFYVHQAAAINAVAEGKNCIVSTPTASGKSVIYQVPALRFLEADRSSTAIYIYPTKALAQDQRLALDQLVHACPGLEDIQVATYDGDTPKDKRRGVRESASVIFTNFDMIHASILPQEEQWRKFLKNLKVVAVDELHYYSGPLGSHVAQILRRLRRVCAAVGNRHVRYISCSATISQPLKHMKAIFGIEDIEVITEDGAPTGPKEFLIWNPPLVDQQQPKTGRVSPFTQTTALMRFLMKRGVRTIVFCKIRKTCEIVMKILRTELTAEGRSDILQQVMAYRGGYSQDDRRKIEAEAFSGNLLGIVATNALELGVDIGNLDAVIIHGFPMSIASLRQQAGRAGRRARDSLAVLVVDTYGTDQHYAKNPNELFEKTTDNLFVDLENRIILEAHLQCAAEEMPINVIEDVQYFGSQLGEICETRLKADSDGWYHPHPQYLPYPSKHVSIRGAKEGTYTIIDITRIARGGEARILEEIEDSRVLFEAYEGAIFIHQGLTFLVQEISHDSRTARVIRTDVNWTTKPRDYMNYDAVRTNRIREVQGSPHRAYYGRVDVTTVIFGYFKLRHGKILDAVDLESPPFERETTGFWLDVPKANLQLMKKKGLNPAEAIHAACHAILNRFDLGHALRTECKIPQKEYQAKPSQRKRPARLIFFDPPGSGGSLSAKAFDYISDLVHQSFETVESCSCKEGCANCVQSAMCKESNIVSSKLGARVVLRGLLNLPLEESAIPLDVNGITDTVVDADIVELAPGVEVERYGM</sequence>
<dbReference type="PANTHER" id="PTHR47957">
    <property type="entry name" value="ATP-DEPENDENT HELICASE HRQ1"/>
    <property type="match status" value="1"/>
</dbReference>
<feature type="domain" description="Helicase C-terminal" evidence="5">
    <location>
        <begin position="469"/>
        <end position="626"/>
    </location>
</feature>
<dbReference type="InterPro" id="IPR014001">
    <property type="entry name" value="Helicase_ATP-bd"/>
</dbReference>
<dbReference type="FunCoup" id="G4TAT2">
    <property type="interactions" value="256"/>
</dbReference>
<dbReference type="GO" id="GO:0006289">
    <property type="term" value="P:nucleotide-excision repair"/>
    <property type="evidence" value="ECO:0007669"/>
    <property type="project" value="TreeGrafter"/>
</dbReference>
<dbReference type="SUPFAM" id="SSF52540">
    <property type="entry name" value="P-loop containing nucleoside triphosphate hydrolases"/>
    <property type="match status" value="1"/>
</dbReference>